<dbReference type="FunFam" id="2.60.120.260:FF:000016">
    <property type="entry name" value="Contactin-associated protein-like 4 isoform 1"/>
    <property type="match status" value="1"/>
</dbReference>
<keyword evidence="4" id="KW-1185">Reference proteome</keyword>
<feature type="domain" description="F5/8 type C" evidence="3">
    <location>
        <begin position="42"/>
        <end position="192"/>
    </location>
</feature>
<organism evidence="4 5">
    <name type="scientific">Actinia tenebrosa</name>
    <name type="common">Australian red waratah sea anemone</name>
    <dbReference type="NCBI Taxonomy" id="6105"/>
    <lineage>
        <taxon>Eukaryota</taxon>
        <taxon>Metazoa</taxon>
        <taxon>Cnidaria</taxon>
        <taxon>Anthozoa</taxon>
        <taxon>Hexacorallia</taxon>
        <taxon>Actiniaria</taxon>
        <taxon>Actiniidae</taxon>
        <taxon>Actinia</taxon>
    </lineage>
</organism>
<evidence type="ECO:0000256" key="1">
    <source>
        <dbReference type="SAM" id="MobiDB-lite"/>
    </source>
</evidence>
<dbReference type="OrthoDB" id="6071166at2759"/>
<evidence type="ECO:0000259" key="3">
    <source>
        <dbReference type="PROSITE" id="PS50022"/>
    </source>
</evidence>
<protein>
    <submittedName>
        <fullName evidence="5">Lactadherin-like</fullName>
    </submittedName>
</protein>
<dbReference type="CDD" id="cd00057">
    <property type="entry name" value="FA58C"/>
    <property type="match status" value="2"/>
</dbReference>
<dbReference type="AlphaFoldDB" id="A0A6P8HH04"/>
<dbReference type="Pfam" id="PF00754">
    <property type="entry name" value="F5_F8_type_C"/>
    <property type="match status" value="3"/>
</dbReference>
<dbReference type="Gene3D" id="2.60.120.260">
    <property type="entry name" value="Galactose-binding domain-like"/>
    <property type="match status" value="3"/>
</dbReference>
<dbReference type="PANTHER" id="PTHR24543">
    <property type="entry name" value="MULTICOPPER OXIDASE-RELATED"/>
    <property type="match status" value="1"/>
</dbReference>
<feature type="chain" id="PRO_5027565944" evidence="2">
    <location>
        <begin position="28"/>
        <end position="446"/>
    </location>
</feature>
<dbReference type="InParanoid" id="A0A6P8HH04"/>
<dbReference type="InterPro" id="IPR008979">
    <property type="entry name" value="Galactose-bd-like_sf"/>
</dbReference>
<keyword evidence="2" id="KW-0732">Signal</keyword>
<reference evidence="5" key="1">
    <citation type="submission" date="2025-08" db="UniProtKB">
        <authorList>
            <consortium name="RefSeq"/>
        </authorList>
    </citation>
    <scope>IDENTIFICATION</scope>
    <source>
        <tissue evidence="5">Tentacle</tissue>
    </source>
</reference>
<feature type="region of interest" description="Disordered" evidence="1">
    <location>
        <begin position="72"/>
        <end position="92"/>
    </location>
</feature>
<feature type="non-terminal residue" evidence="5">
    <location>
        <position position="446"/>
    </location>
</feature>
<evidence type="ECO:0000256" key="2">
    <source>
        <dbReference type="SAM" id="SignalP"/>
    </source>
</evidence>
<gene>
    <name evidence="5" type="primary">LOC116289135</name>
</gene>
<name>A0A6P8HH04_ACTTE</name>
<evidence type="ECO:0000313" key="4">
    <source>
        <dbReference type="Proteomes" id="UP000515163"/>
    </source>
</evidence>
<dbReference type="RefSeq" id="XP_031551872.1">
    <property type="nucleotide sequence ID" value="XM_031696012.1"/>
</dbReference>
<feature type="signal peptide" evidence="2">
    <location>
        <begin position="1"/>
        <end position="27"/>
    </location>
</feature>
<feature type="domain" description="F5/8 type C" evidence="3">
    <location>
        <begin position="347"/>
        <end position="446"/>
    </location>
</feature>
<dbReference type="SUPFAM" id="SSF49785">
    <property type="entry name" value="Galactose-binding domain-like"/>
    <property type="match status" value="3"/>
</dbReference>
<dbReference type="SMART" id="SM00231">
    <property type="entry name" value="FA58C"/>
    <property type="match status" value="2"/>
</dbReference>
<dbReference type="PROSITE" id="PS50022">
    <property type="entry name" value="FA58C_3"/>
    <property type="match status" value="3"/>
</dbReference>
<feature type="domain" description="F5/8 type C" evidence="3">
    <location>
        <begin position="198"/>
        <end position="341"/>
    </location>
</feature>
<sequence length="446" mass="50340">MKASSLVCMIVVSVLLILSLRIVRVKAAVEDIGEERFKAQRCQLPLGMEDGRITDYQITASSNFSLKSSAHRGRLGTKKGEKGYGAWSSKSSNSGWLQVDLGDVSMVTKVATQGRQDADQWIQMYRLMYSIDGIQWAECRDANSDREIFSGNSDRDAIATNILKPIIYARYVRFVVTSAHGHASMRVEVYGCRNVQSCSVPLGMEDKRIPDTAIKASNYIHSSYPRYGRLNLGYAWCTDSKGKYLQIDLGEVKTITKVATQGYQGGTSYVTAYQIEHSIDGIHWVFYYTPNMKKKSFPANNNYFDIHTNTLENHIIARYVRIWPQAYAVEHYCLRAEFYGCKEEGKCSMPLGVQDGRVNNDEMTASSAHSDDLAPYKGRINTEGCGWLANVQNKKQWLQIDLRTVKKVTAVVTQGEFDDYWVTAYKLNHSVDAVHWVTVKKNGIEK</sequence>
<proteinExistence type="predicted"/>
<dbReference type="Proteomes" id="UP000515163">
    <property type="component" value="Unplaced"/>
</dbReference>
<accession>A0A6P8HH04</accession>
<dbReference type="GeneID" id="116289135"/>
<dbReference type="PANTHER" id="PTHR24543:SF325">
    <property type="entry name" value="F5_8 TYPE C DOMAIN-CONTAINING PROTEIN"/>
    <property type="match status" value="1"/>
</dbReference>
<dbReference type="InterPro" id="IPR000421">
    <property type="entry name" value="FA58C"/>
</dbReference>
<dbReference type="KEGG" id="aten:116289135"/>
<evidence type="ECO:0000313" key="5">
    <source>
        <dbReference type="RefSeq" id="XP_031551872.1"/>
    </source>
</evidence>
<dbReference type="FunCoup" id="A0A6P8HH04">
    <property type="interactions" value="161"/>
</dbReference>
<dbReference type="PROSITE" id="PS01285">
    <property type="entry name" value="FA58C_1"/>
    <property type="match status" value="3"/>
</dbReference>